<name>A0ABV3J3D7_9ACTN</name>
<evidence type="ECO:0000313" key="1">
    <source>
        <dbReference type="EMBL" id="MEV4926561.1"/>
    </source>
</evidence>
<keyword evidence="2" id="KW-1185">Reference proteome</keyword>
<organism evidence="1 2">
    <name type="scientific">Streptomyces roseoverticillatus</name>
    <dbReference type="NCBI Taxonomy" id="66429"/>
    <lineage>
        <taxon>Bacteria</taxon>
        <taxon>Bacillati</taxon>
        <taxon>Actinomycetota</taxon>
        <taxon>Actinomycetes</taxon>
        <taxon>Kitasatosporales</taxon>
        <taxon>Streptomycetaceae</taxon>
        <taxon>Streptomyces</taxon>
    </lineage>
</organism>
<gene>
    <name evidence="1" type="ORF">AB0L03_27690</name>
</gene>
<protein>
    <submittedName>
        <fullName evidence="1">Uncharacterized protein</fullName>
    </submittedName>
</protein>
<proteinExistence type="predicted"/>
<reference evidence="1 2" key="1">
    <citation type="submission" date="2024-06" db="EMBL/GenBank/DDBJ databases">
        <title>The Natural Products Discovery Center: Release of the First 8490 Sequenced Strains for Exploring Actinobacteria Biosynthetic Diversity.</title>
        <authorList>
            <person name="Kalkreuter E."/>
            <person name="Kautsar S.A."/>
            <person name="Yang D."/>
            <person name="Bader C.D."/>
            <person name="Teijaro C.N."/>
            <person name="Fluegel L."/>
            <person name="Davis C.M."/>
            <person name="Simpson J.R."/>
            <person name="Lauterbach L."/>
            <person name="Steele A.D."/>
            <person name="Gui C."/>
            <person name="Meng S."/>
            <person name="Li G."/>
            <person name="Viehrig K."/>
            <person name="Ye F."/>
            <person name="Su P."/>
            <person name="Kiefer A.F."/>
            <person name="Nichols A."/>
            <person name="Cepeda A.J."/>
            <person name="Yan W."/>
            <person name="Fan B."/>
            <person name="Jiang Y."/>
            <person name="Adhikari A."/>
            <person name="Zheng C.-J."/>
            <person name="Schuster L."/>
            <person name="Cowan T.M."/>
            <person name="Smanski M.J."/>
            <person name="Chevrette M.G."/>
            <person name="De Carvalho L.P.S."/>
            <person name="Shen B."/>
        </authorList>
    </citation>
    <scope>NUCLEOTIDE SEQUENCE [LARGE SCALE GENOMIC DNA]</scope>
    <source>
        <strain evidence="1 2">NPDC053791</strain>
    </source>
</reference>
<sequence>MSWPSVIILAPEERRSSLEGRIRSFELAPAPVTGDERLEWHEHSYDINLSGRILADYEPEELEEVTARIGEPYAVYVPCQSMDSARAFLRHVLPDADGLIDTNHHEILPTGGFLTRLDRYPQWD</sequence>
<accession>A0ABV3J3D7</accession>
<dbReference type="EMBL" id="JBFASG010000036">
    <property type="protein sequence ID" value="MEV4926561.1"/>
    <property type="molecule type" value="Genomic_DNA"/>
</dbReference>
<comment type="caution">
    <text evidence="1">The sequence shown here is derived from an EMBL/GenBank/DDBJ whole genome shotgun (WGS) entry which is preliminary data.</text>
</comment>
<dbReference type="RefSeq" id="WP_366089947.1">
    <property type="nucleotide sequence ID" value="NZ_JBFASG010000036.1"/>
</dbReference>
<evidence type="ECO:0000313" key="2">
    <source>
        <dbReference type="Proteomes" id="UP001552479"/>
    </source>
</evidence>
<dbReference type="Proteomes" id="UP001552479">
    <property type="component" value="Unassembled WGS sequence"/>
</dbReference>